<accession>A0ACC7LLR3</accession>
<organism evidence="1 2">
    <name type="scientific">Meishania litoralis</name>
    <dbReference type="NCBI Taxonomy" id="3434685"/>
    <lineage>
        <taxon>Bacteria</taxon>
        <taxon>Pseudomonadati</taxon>
        <taxon>Bacteroidota</taxon>
        <taxon>Flavobacteriia</taxon>
        <taxon>Flavobacteriales</taxon>
        <taxon>Flavobacteriaceae</taxon>
        <taxon>Meishania</taxon>
    </lineage>
</organism>
<sequence length="114" mass="12940">MIRTMLFFISLIPLAIAPSQGISQINEIEGVFLGCVEDGYSFCGKTALAMEEIVVFDEILSVILEKYPLHEDKHIGENFIISFIEHVEVWEDDGKEISTLIRLQKLMSGQHLQE</sequence>
<proteinExistence type="predicted"/>
<dbReference type="Proteomes" id="UP001595191">
    <property type="component" value="Unassembled WGS sequence"/>
</dbReference>
<comment type="caution">
    <text evidence="1">The sequence shown here is derived from an EMBL/GenBank/DDBJ whole genome shotgun (WGS) entry which is preliminary data.</text>
</comment>
<keyword evidence="2" id="KW-1185">Reference proteome</keyword>
<gene>
    <name evidence="1" type="ORF">ACEZ3G_13305</name>
</gene>
<protein>
    <submittedName>
        <fullName evidence="1">Uncharacterized protein</fullName>
    </submittedName>
</protein>
<reference evidence="1" key="1">
    <citation type="submission" date="2024-09" db="EMBL/GenBank/DDBJ databases">
        <authorList>
            <person name="Liu J."/>
        </authorList>
    </citation>
    <scope>NUCLEOTIDE SEQUENCE</scope>
    <source>
        <strain evidence="1">NBU2967</strain>
    </source>
</reference>
<name>A0ACC7LLR3_9FLAO</name>
<evidence type="ECO:0000313" key="1">
    <source>
        <dbReference type="EMBL" id="MFH6604463.1"/>
    </source>
</evidence>
<evidence type="ECO:0000313" key="2">
    <source>
        <dbReference type="Proteomes" id="UP001595191"/>
    </source>
</evidence>
<dbReference type="EMBL" id="JBHFPV010000002">
    <property type="protein sequence ID" value="MFH6604463.1"/>
    <property type="molecule type" value="Genomic_DNA"/>
</dbReference>